<dbReference type="Proteomes" id="UP000698335">
    <property type="component" value="Unassembled WGS sequence"/>
</dbReference>
<comment type="caution">
    <text evidence="2">The sequence shown here is derived from an EMBL/GenBank/DDBJ whole genome shotgun (WGS) entry which is preliminary data.</text>
</comment>
<dbReference type="EMBL" id="JABZGW010000030">
    <property type="protein sequence ID" value="MBF4807342.1"/>
    <property type="molecule type" value="Genomic_DNA"/>
</dbReference>
<sequence>TTLAAYEMTDHGIRLLSTQITLLSDTGESAYISSTPLTVGVLPKDMTSILSAEAKGTLRLVVPGDEVDMSKLGTENAPTEVQPIITNTLQEHESTDVPVDTHQTNDEEGSLTTQESEEEE</sequence>
<gene>
    <name evidence="2" type="ORF">HXK26_01405</name>
</gene>
<evidence type="ECO:0000256" key="1">
    <source>
        <dbReference type="SAM" id="MobiDB-lite"/>
    </source>
</evidence>
<proteinExistence type="predicted"/>
<evidence type="ECO:0000313" key="3">
    <source>
        <dbReference type="Proteomes" id="UP000698335"/>
    </source>
</evidence>
<protein>
    <submittedName>
        <fullName evidence="2">Pilus assembly protein CpaB</fullName>
    </submittedName>
</protein>
<evidence type="ECO:0000313" key="2">
    <source>
        <dbReference type="EMBL" id="MBF4807342.1"/>
    </source>
</evidence>
<reference evidence="2" key="1">
    <citation type="submission" date="2020-04" db="EMBL/GenBank/DDBJ databases">
        <title>Deep metagenomics examines the oral microbiome during advanced dental caries in children, revealing novel taxa and co-occurrences with host molecules.</title>
        <authorList>
            <person name="Baker J.L."/>
            <person name="Morton J.T."/>
            <person name="Dinis M."/>
            <person name="Alvarez R."/>
            <person name="Tran N.C."/>
            <person name="Knight R."/>
            <person name="Edlund A."/>
        </authorList>
    </citation>
    <scope>NUCLEOTIDE SEQUENCE</scope>
    <source>
        <strain evidence="2">JCVI_38_bin.5</strain>
    </source>
</reference>
<organism evidence="2 3">
    <name type="scientific">Lancefieldella rimae</name>
    <dbReference type="NCBI Taxonomy" id="1383"/>
    <lineage>
        <taxon>Bacteria</taxon>
        <taxon>Bacillati</taxon>
        <taxon>Actinomycetota</taxon>
        <taxon>Coriobacteriia</taxon>
        <taxon>Coriobacteriales</taxon>
        <taxon>Atopobiaceae</taxon>
        <taxon>Lancefieldella</taxon>
    </lineage>
</organism>
<dbReference type="AlphaFoldDB" id="A0A930W0X9"/>
<feature type="non-terminal residue" evidence="2">
    <location>
        <position position="1"/>
    </location>
</feature>
<accession>A0A930W0X9</accession>
<feature type="region of interest" description="Disordered" evidence="1">
    <location>
        <begin position="90"/>
        <end position="120"/>
    </location>
</feature>
<name>A0A930W0X9_9ACTN</name>